<evidence type="ECO:0000313" key="3">
    <source>
        <dbReference type="Proteomes" id="UP000663861"/>
    </source>
</evidence>
<feature type="domain" description="BTB" evidence="1">
    <location>
        <begin position="52"/>
        <end position="128"/>
    </location>
</feature>
<evidence type="ECO:0000259" key="1">
    <source>
        <dbReference type="PROSITE" id="PS50097"/>
    </source>
</evidence>
<dbReference type="Gene3D" id="3.30.710.10">
    <property type="entry name" value="Potassium Channel Kv1.1, Chain A"/>
    <property type="match status" value="1"/>
</dbReference>
<comment type="caution">
    <text evidence="2">The sequence shown here is derived from an EMBL/GenBank/DDBJ whole genome shotgun (WGS) entry which is preliminary data.</text>
</comment>
<dbReference type="EMBL" id="CAJMWY010001987">
    <property type="protein sequence ID" value="CAE6479361.1"/>
    <property type="molecule type" value="Genomic_DNA"/>
</dbReference>
<dbReference type="PROSITE" id="PS50097">
    <property type="entry name" value="BTB"/>
    <property type="match status" value="1"/>
</dbReference>
<reference evidence="2" key="1">
    <citation type="submission" date="2021-01" db="EMBL/GenBank/DDBJ databases">
        <authorList>
            <person name="Kaushik A."/>
        </authorList>
    </citation>
    <scope>NUCLEOTIDE SEQUENCE</scope>
    <source>
        <strain evidence="2">AG4-RS23</strain>
    </source>
</reference>
<dbReference type="SUPFAM" id="SSF54695">
    <property type="entry name" value="POZ domain"/>
    <property type="match status" value="1"/>
</dbReference>
<protein>
    <recommendedName>
        <fullName evidence="1">BTB domain-containing protein</fullName>
    </recommendedName>
</protein>
<sequence>MAKKKPATLTSRDGAMVFTGKTTGNKHNDNPAEVPIAETPQTLSRHPEFCFDNTLIAVQIENTLFNVHRYQLIKSEVFSDMFKMLKPEGDEPEEGSSLDNPIVIKGVAASDFAALLRVLYASLFSSHQPTPDAPLIVPAFRLANMFNFSELRAYLLPLAENSLGDVDKIVFAREFNIKEWLVPAYTRLCQREERLSIEEARKFDVDGVLMISHELWANGNADNTAIEAEVEDTLFNVHKYQLAKSEAFSDRFKRPKEGDKPEEGSSPEHPIVLRGVLDSDFTALLRVLYASHFSSNQPAPEAPLIIPAFRLAYMFNFSDLCAFLLPLAEKNLDDIDKIVFAREFGIKEWLSPAHVRLCQREDPISGEEGRRLGVESVLIISRMREQYRSQPSGLSFKLSHNYCGPCAGLDCHYAGGYLCQECNTTGHASVVRFNRRSNAAQAGASTTNAAAIEAEVNKWVEDGCIMKDQLQGIKGVAASDFAALLTVLYAGQFSNNQPTPDAPLIVPAFRLANMFHFSELREFLLPLAEENLNDVDKIMFAREFDIKEWLTPAHIRLCKREEHLSIEEARKLQIDSVLMISQMREKHRTRAQETTATTGTTVLDKTSARKFEIRRKSPYLGSS</sequence>
<name>A0A8H3CEU0_9AGAM</name>
<organism evidence="2 3">
    <name type="scientific">Rhizoctonia solani</name>
    <dbReference type="NCBI Taxonomy" id="456999"/>
    <lineage>
        <taxon>Eukaryota</taxon>
        <taxon>Fungi</taxon>
        <taxon>Dikarya</taxon>
        <taxon>Basidiomycota</taxon>
        <taxon>Agaricomycotina</taxon>
        <taxon>Agaricomycetes</taxon>
        <taxon>Cantharellales</taxon>
        <taxon>Ceratobasidiaceae</taxon>
        <taxon>Rhizoctonia</taxon>
    </lineage>
</organism>
<dbReference type="Proteomes" id="UP000663861">
    <property type="component" value="Unassembled WGS sequence"/>
</dbReference>
<evidence type="ECO:0000313" key="2">
    <source>
        <dbReference type="EMBL" id="CAE6479361.1"/>
    </source>
</evidence>
<accession>A0A8H3CEU0</accession>
<dbReference type="InterPro" id="IPR011333">
    <property type="entry name" value="SKP1/BTB/POZ_sf"/>
</dbReference>
<dbReference type="InterPro" id="IPR000210">
    <property type="entry name" value="BTB/POZ_dom"/>
</dbReference>
<gene>
    <name evidence="2" type="ORF">RDB_LOCUS96052</name>
</gene>
<proteinExistence type="predicted"/>
<dbReference type="AlphaFoldDB" id="A0A8H3CEU0"/>